<evidence type="ECO:0000313" key="2">
    <source>
        <dbReference type="EMBL" id="HIQ77659.1"/>
    </source>
</evidence>
<evidence type="ECO:0008006" key="4">
    <source>
        <dbReference type="Google" id="ProtNLM"/>
    </source>
</evidence>
<feature type="transmembrane region" description="Helical" evidence="1">
    <location>
        <begin position="9"/>
        <end position="29"/>
    </location>
</feature>
<name>A0A9D1CS44_9FIRM</name>
<keyword evidence="1" id="KW-1133">Transmembrane helix</keyword>
<feature type="transmembrane region" description="Helical" evidence="1">
    <location>
        <begin position="144"/>
        <end position="164"/>
    </location>
</feature>
<gene>
    <name evidence="2" type="ORF">IAB77_00190</name>
</gene>
<keyword evidence="1" id="KW-0472">Membrane</keyword>
<comment type="caution">
    <text evidence="2">The sequence shown here is derived from an EMBL/GenBank/DDBJ whole genome shotgun (WGS) entry which is preliminary data.</text>
</comment>
<dbReference type="AlphaFoldDB" id="A0A9D1CS44"/>
<feature type="transmembrane region" description="Helical" evidence="1">
    <location>
        <begin position="49"/>
        <end position="71"/>
    </location>
</feature>
<accession>A0A9D1CS44</accession>
<evidence type="ECO:0000313" key="3">
    <source>
        <dbReference type="Proteomes" id="UP000824262"/>
    </source>
</evidence>
<organism evidence="2 3">
    <name type="scientific">Candidatus Scatomorpha intestinavium</name>
    <dbReference type="NCBI Taxonomy" id="2840922"/>
    <lineage>
        <taxon>Bacteria</taxon>
        <taxon>Bacillati</taxon>
        <taxon>Bacillota</taxon>
        <taxon>Clostridia</taxon>
        <taxon>Eubacteriales</taxon>
        <taxon>Candidatus Scatomorpha</taxon>
    </lineage>
</organism>
<evidence type="ECO:0000256" key="1">
    <source>
        <dbReference type="SAM" id="Phobius"/>
    </source>
</evidence>
<reference evidence="2" key="2">
    <citation type="journal article" date="2021" name="PeerJ">
        <title>Extensive microbial diversity within the chicken gut microbiome revealed by metagenomics and culture.</title>
        <authorList>
            <person name="Gilroy R."/>
            <person name="Ravi A."/>
            <person name="Getino M."/>
            <person name="Pursley I."/>
            <person name="Horton D.L."/>
            <person name="Alikhan N.F."/>
            <person name="Baker D."/>
            <person name="Gharbi K."/>
            <person name="Hall N."/>
            <person name="Watson M."/>
            <person name="Adriaenssens E.M."/>
            <person name="Foster-Nyarko E."/>
            <person name="Jarju S."/>
            <person name="Secka A."/>
            <person name="Antonio M."/>
            <person name="Oren A."/>
            <person name="Chaudhuri R.R."/>
            <person name="La Ragione R."/>
            <person name="Hildebrand F."/>
            <person name="Pallen M.J."/>
        </authorList>
    </citation>
    <scope>NUCLEOTIDE SEQUENCE</scope>
    <source>
        <strain evidence="2">ChiBcolR7-354</strain>
    </source>
</reference>
<dbReference type="EMBL" id="DVGA01000003">
    <property type="protein sequence ID" value="HIQ77659.1"/>
    <property type="molecule type" value="Genomic_DNA"/>
</dbReference>
<dbReference type="Proteomes" id="UP000824262">
    <property type="component" value="Unassembled WGS sequence"/>
</dbReference>
<reference evidence="2" key="1">
    <citation type="submission" date="2020-10" db="EMBL/GenBank/DDBJ databases">
        <authorList>
            <person name="Gilroy R."/>
        </authorList>
    </citation>
    <scope>NUCLEOTIDE SEQUENCE</scope>
    <source>
        <strain evidence="2">ChiBcolR7-354</strain>
    </source>
</reference>
<proteinExistence type="predicted"/>
<protein>
    <recommendedName>
        <fullName evidence="4">DUF2798 domain-containing protein</fullName>
    </recommendedName>
</protein>
<feature type="transmembrane region" description="Helical" evidence="1">
    <location>
        <begin position="102"/>
        <end position="124"/>
    </location>
</feature>
<keyword evidence="1" id="KW-0812">Transmembrane</keyword>
<sequence length="167" mass="18052">MLKSRKERLVFGIAMSYSMALGMEIYNTAIQSGVQAAPGGLSGLTYPLLAHALAETAYMGLLALLFSSLWGNRAGGAFAARHCDPERDNAYFCRLLRQGGTVAVMCPTMSLAASILFSVILAGAPVAQLPVIWIGTTLKNFPMAFFWNFFAAAPFTNWLFGALFRRG</sequence>